<dbReference type="Gene3D" id="3.30.420.10">
    <property type="entry name" value="Ribonuclease H-like superfamily/Ribonuclease H"/>
    <property type="match status" value="1"/>
</dbReference>
<gene>
    <name evidence="3" type="ORF">DSCW_26080</name>
</gene>
<evidence type="ECO:0008006" key="5">
    <source>
        <dbReference type="Google" id="ProtNLM"/>
    </source>
</evidence>
<evidence type="ECO:0000313" key="4">
    <source>
        <dbReference type="Proteomes" id="UP000427769"/>
    </source>
</evidence>
<dbReference type="InterPro" id="IPR025959">
    <property type="entry name" value="Winged_HTH_dom"/>
</dbReference>
<protein>
    <recommendedName>
        <fullName evidence="5">IS630 family transposase</fullName>
    </recommendedName>
</protein>
<organism evidence="3 4">
    <name type="scientific">Desulfosarcina widdelii</name>
    <dbReference type="NCBI Taxonomy" id="947919"/>
    <lineage>
        <taxon>Bacteria</taxon>
        <taxon>Pseudomonadati</taxon>
        <taxon>Thermodesulfobacteriota</taxon>
        <taxon>Desulfobacteria</taxon>
        <taxon>Desulfobacterales</taxon>
        <taxon>Desulfosarcinaceae</taxon>
        <taxon>Desulfosarcina</taxon>
    </lineage>
</organism>
<keyword evidence="4" id="KW-1185">Reference proteome</keyword>
<feature type="domain" description="Winged helix-turn helix" evidence="2">
    <location>
        <begin position="67"/>
        <end position="117"/>
    </location>
</feature>
<dbReference type="KEGG" id="dwd:DSCW_26080"/>
<dbReference type="Proteomes" id="UP000427769">
    <property type="component" value="Chromosome"/>
</dbReference>
<dbReference type="Pfam" id="PF13592">
    <property type="entry name" value="HTH_33"/>
    <property type="match status" value="1"/>
</dbReference>
<name>A0A5K7Z6A2_9BACT</name>
<dbReference type="GO" id="GO:0003676">
    <property type="term" value="F:nucleic acid binding"/>
    <property type="evidence" value="ECO:0007669"/>
    <property type="project" value="InterPro"/>
</dbReference>
<dbReference type="AlphaFoldDB" id="A0A5K7Z6A2"/>
<dbReference type="EMBL" id="AP021875">
    <property type="protein sequence ID" value="BBO75191.1"/>
    <property type="molecule type" value="Genomic_DNA"/>
</dbReference>
<dbReference type="InterPro" id="IPR047655">
    <property type="entry name" value="Transpos_IS630-like"/>
</dbReference>
<evidence type="ECO:0000313" key="3">
    <source>
        <dbReference type="EMBL" id="BBO75191.1"/>
    </source>
</evidence>
<proteinExistence type="predicted"/>
<dbReference type="InterPro" id="IPR038717">
    <property type="entry name" value="Tc1-like_DDE_dom"/>
</dbReference>
<evidence type="ECO:0000259" key="1">
    <source>
        <dbReference type="Pfam" id="PF13358"/>
    </source>
</evidence>
<dbReference type="Pfam" id="PF13358">
    <property type="entry name" value="DDE_3"/>
    <property type="match status" value="1"/>
</dbReference>
<accession>A0A5K7Z6A2</accession>
<sequence length="330" mass="38327">MIEIALEAHRSPGTVLRWIRRFNEEGIGFVETTYDYTKGNAERAKRLDNIVKILHRSPKDYGINRSAWTLQAISHAYKNDYNFVLSASTIRRALKKTNYTWRRAKRVLTSNDPKYIEKTKRVLDALRSLKEDEAFFFIDEAGPWRVKKYGGKSYTAKGKTKKYPQFQKSKGRVTFIGALDAVENQVIWAFTDTKDTAAVVCLIKTLYYRYHDHSGLYFTWDCASWHNSSGVQTCVQLLNGMTAGPSITIYPLPPRSQYLNIVESVFSGLKRAVIHNSDYGCVYEMKSAISQHFRDRNNYFKLNPKRAGNKIWDREYYEVEKIESGLFRKK</sequence>
<dbReference type="NCBIfam" id="NF033545">
    <property type="entry name" value="transpos_IS630"/>
    <property type="match status" value="1"/>
</dbReference>
<feature type="domain" description="Tc1-like transposase DDE" evidence="1">
    <location>
        <begin position="136"/>
        <end position="285"/>
    </location>
</feature>
<evidence type="ECO:0000259" key="2">
    <source>
        <dbReference type="Pfam" id="PF13592"/>
    </source>
</evidence>
<reference evidence="3 4" key="1">
    <citation type="submission" date="2019-11" db="EMBL/GenBank/DDBJ databases">
        <title>Comparative genomics of hydrocarbon-degrading Desulfosarcina strains.</title>
        <authorList>
            <person name="Watanabe M."/>
            <person name="Kojima H."/>
            <person name="Fukui M."/>
        </authorList>
    </citation>
    <scope>NUCLEOTIDE SEQUENCE [LARGE SCALE GENOMIC DNA]</scope>
    <source>
        <strain evidence="3 4">PP31</strain>
    </source>
</reference>
<dbReference type="InterPro" id="IPR036397">
    <property type="entry name" value="RNaseH_sf"/>
</dbReference>